<dbReference type="PANTHER" id="PTHR35391">
    <property type="entry name" value="C2H2-TYPE DOMAIN-CONTAINING PROTEIN-RELATED"/>
    <property type="match status" value="1"/>
</dbReference>
<gene>
    <name evidence="3" type="ORF">DM02DRAFT_686847</name>
</gene>
<feature type="compositionally biased region" description="Acidic residues" evidence="1">
    <location>
        <begin position="113"/>
        <end position="122"/>
    </location>
</feature>
<dbReference type="AlphaFoldDB" id="A0A2V1DFM8"/>
<evidence type="ECO:0000256" key="1">
    <source>
        <dbReference type="SAM" id="MobiDB-lite"/>
    </source>
</evidence>
<feature type="domain" description="C2H2-type" evidence="2">
    <location>
        <begin position="348"/>
        <end position="374"/>
    </location>
</feature>
<dbReference type="InterPro" id="IPR013087">
    <property type="entry name" value="Znf_C2H2_type"/>
</dbReference>
<reference evidence="3 4" key="1">
    <citation type="journal article" date="2018" name="Sci. Rep.">
        <title>Comparative genomics provides insights into the lifestyle and reveals functional heterogeneity of dark septate endophytic fungi.</title>
        <authorList>
            <person name="Knapp D.G."/>
            <person name="Nemeth J.B."/>
            <person name="Barry K."/>
            <person name="Hainaut M."/>
            <person name="Henrissat B."/>
            <person name="Johnson J."/>
            <person name="Kuo A."/>
            <person name="Lim J.H.P."/>
            <person name="Lipzen A."/>
            <person name="Nolan M."/>
            <person name="Ohm R.A."/>
            <person name="Tamas L."/>
            <person name="Grigoriev I.V."/>
            <person name="Spatafora J.W."/>
            <person name="Nagy L.G."/>
            <person name="Kovacs G.M."/>
        </authorList>
    </citation>
    <scope>NUCLEOTIDE SEQUENCE [LARGE SCALE GENOMIC DNA]</scope>
    <source>
        <strain evidence="3 4">DSE2036</strain>
    </source>
</reference>
<dbReference type="OrthoDB" id="6133115at2759"/>
<dbReference type="Proteomes" id="UP000244855">
    <property type="component" value="Unassembled WGS sequence"/>
</dbReference>
<proteinExistence type="predicted"/>
<protein>
    <recommendedName>
        <fullName evidence="2">C2H2-type domain-containing protein</fullName>
    </recommendedName>
</protein>
<name>A0A2V1DFM8_9PLEO</name>
<dbReference type="Pfam" id="PF26082">
    <property type="entry name" value="zf-C2H2_AcuF"/>
    <property type="match status" value="1"/>
</dbReference>
<sequence>MSVSVAEQCRECLTNFTAVASSLAEPDRKPSRVHPRQVKDELDRFSLWIGNIGALHPPMSSMSLESRLREAEEVLSHIQDLLEDLQEVVVQLLSIASGEREGEVASSAHDNEYGEDSEDREVSEETELFEQISASITRLFRVTSLIRRAAPTDLFAKALSRNRYRFNDEFDIAHVGEKYPKLRSDDLVWLQKRLGRAITQRRHYLSYIRNHREKLEEPLGPEHHEIPGSKPQARAIEQLQGVKHTPDSSSRPSTYFTKATTISPSQITSQMLTVEEESDPENDARSYTTISRSVDGDLDSLTSSRIPNLAELRSGKGKEVECPFCFRMQKFKNDRIWRRHVYNDLRSYVCTFQDCDSSFFGDINEWFRHEMQNHRVSYACMLCKGKTFNLKEGYLAHVRRHHPDMLEHGGEQPILDISRRPLERISAAECPCCSEWVGRLRERAALDSDPDGVSDDIFTIPNVFKRHLASHLEQLALFSIPIRPSTDGSASSNVAIEEDKGSVAGVSDLSALEFNSSRPSSLSGVSLSSIQSAISYEKPFDMLQENDEESELNELGQAQQETVPRPQHPHSKYEEAMGNASSDQDGLIPCPKFLRLSKTGR</sequence>
<organism evidence="3 4">
    <name type="scientific">Periconia macrospinosa</name>
    <dbReference type="NCBI Taxonomy" id="97972"/>
    <lineage>
        <taxon>Eukaryota</taxon>
        <taxon>Fungi</taxon>
        <taxon>Dikarya</taxon>
        <taxon>Ascomycota</taxon>
        <taxon>Pezizomycotina</taxon>
        <taxon>Dothideomycetes</taxon>
        <taxon>Pleosporomycetidae</taxon>
        <taxon>Pleosporales</taxon>
        <taxon>Massarineae</taxon>
        <taxon>Periconiaceae</taxon>
        <taxon>Periconia</taxon>
    </lineage>
</organism>
<evidence type="ECO:0000313" key="3">
    <source>
        <dbReference type="EMBL" id="PVH96841.1"/>
    </source>
</evidence>
<dbReference type="Gene3D" id="3.30.160.60">
    <property type="entry name" value="Classic Zinc Finger"/>
    <property type="match status" value="1"/>
</dbReference>
<keyword evidence="4" id="KW-1185">Reference proteome</keyword>
<dbReference type="SMART" id="SM00355">
    <property type="entry name" value="ZnF_C2H2"/>
    <property type="match status" value="2"/>
</dbReference>
<dbReference type="EMBL" id="KZ805453">
    <property type="protein sequence ID" value="PVH96841.1"/>
    <property type="molecule type" value="Genomic_DNA"/>
</dbReference>
<dbReference type="STRING" id="97972.A0A2V1DFM8"/>
<feature type="region of interest" description="Disordered" evidence="1">
    <location>
        <begin position="547"/>
        <end position="601"/>
    </location>
</feature>
<dbReference type="InterPro" id="IPR058925">
    <property type="entry name" value="zf-C2H2_AcuF"/>
</dbReference>
<evidence type="ECO:0000259" key="2">
    <source>
        <dbReference type="SMART" id="SM00355"/>
    </source>
</evidence>
<feature type="region of interest" description="Disordered" evidence="1">
    <location>
        <begin position="101"/>
        <end position="122"/>
    </location>
</feature>
<feature type="domain" description="C2H2-type" evidence="2">
    <location>
        <begin position="378"/>
        <end position="401"/>
    </location>
</feature>
<dbReference type="PANTHER" id="PTHR35391:SF7">
    <property type="entry name" value="C2H2-TYPE DOMAIN-CONTAINING PROTEIN"/>
    <property type="match status" value="1"/>
</dbReference>
<evidence type="ECO:0000313" key="4">
    <source>
        <dbReference type="Proteomes" id="UP000244855"/>
    </source>
</evidence>
<accession>A0A2V1DFM8</accession>